<dbReference type="EMBL" id="REGN01001745">
    <property type="protein sequence ID" value="RNA32809.1"/>
    <property type="molecule type" value="Genomic_DNA"/>
</dbReference>
<reference evidence="1 2" key="1">
    <citation type="journal article" date="2018" name="Sci. Rep.">
        <title>Genomic signatures of local adaptation to the degree of environmental predictability in rotifers.</title>
        <authorList>
            <person name="Franch-Gras L."/>
            <person name="Hahn C."/>
            <person name="Garcia-Roger E.M."/>
            <person name="Carmona M.J."/>
            <person name="Serra M."/>
            <person name="Gomez A."/>
        </authorList>
    </citation>
    <scope>NUCLEOTIDE SEQUENCE [LARGE SCALE GENOMIC DNA]</scope>
    <source>
        <strain evidence="1">HYR1</strain>
    </source>
</reference>
<organism evidence="1 2">
    <name type="scientific">Brachionus plicatilis</name>
    <name type="common">Marine rotifer</name>
    <name type="synonym">Brachionus muelleri</name>
    <dbReference type="NCBI Taxonomy" id="10195"/>
    <lineage>
        <taxon>Eukaryota</taxon>
        <taxon>Metazoa</taxon>
        <taxon>Spiralia</taxon>
        <taxon>Gnathifera</taxon>
        <taxon>Rotifera</taxon>
        <taxon>Eurotatoria</taxon>
        <taxon>Monogononta</taxon>
        <taxon>Pseudotrocha</taxon>
        <taxon>Ploima</taxon>
        <taxon>Brachionidae</taxon>
        <taxon>Brachionus</taxon>
    </lineage>
</organism>
<dbReference type="Proteomes" id="UP000276133">
    <property type="component" value="Unassembled WGS sequence"/>
</dbReference>
<sequence length="62" mass="7254">MHGLDKFHVTNLIRIENLVAINQKWKQSENELAPKKINLIACCFDKKMKNLNKNFAQKKNSI</sequence>
<accession>A0A3M7SAR0</accession>
<comment type="caution">
    <text evidence="1">The sequence shown here is derived from an EMBL/GenBank/DDBJ whole genome shotgun (WGS) entry which is preliminary data.</text>
</comment>
<evidence type="ECO:0000313" key="1">
    <source>
        <dbReference type="EMBL" id="RNA32809.1"/>
    </source>
</evidence>
<proteinExistence type="predicted"/>
<protein>
    <submittedName>
        <fullName evidence="1">Uncharacterized protein</fullName>
    </submittedName>
</protein>
<keyword evidence="2" id="KW-1185">Reference proteome</keyword>
<evidence type="ECO:0000313" key="2">
    <source>
        <dbReference type="Proteomes" id="UP000276133"/>
    </source>
</evidence>
<dbReference type="AlphaFoldDB" id="A0A3M7SAR0"/>
<name>A0A3M7SAR0_BRAPC</name>
<gene>
    <name evidence="1" type="ORF">BpHYR1_027871</name>
</gene>